<proteinExistence type="predicted"/>
<evidence type="ECO:0000313" key="2">
    <source>
        <dbReference type="Proteomes" id="UP000315750"/>
    </source>
</evidence>
<name>A0A518AK57_9BACT</name>
<accession>A0A518AK57</accession>
<dbReference type="KEGG" id="amuc:Pan181_12890"/>
<dbReference type="OrthoDB" id="1522784at2"/>
<dbReference type="Pfam" id="PF11899">
    <property type="entry name" value="DUF3419"/>
    <property type="match status" value="1"/>
</dbReference>
<gene>
    <name evidence="1" type="ORF">Pan181_12890</name>
</gene>
<evidence type="ECO:0000313" key="1">
    <source>
        <dbReference type="EMBL" id="QDU55103.1"/>
    </source>
</evidence>
<dbReference type="SUPFAM" id="SSF53335">
    <property type="entry name" value="S-adenosyl-L-methionine-dependent methyltransferases"/>
    <property type="match status" value="1"/>
</dbReference>
<evidence type="ECO:0008006" key="3">
    <source>
        <dbReference type="Google" id="ProtNLM"/>
    </source>
</evidence>
<protein>
    <recommendedName>
        <fullName evidence="3">S-adenosylmethionine:diacylglycerol 3-amino-3-carboxypropyl transferase</fullName>
    </recommendedName>
</protein>
<dbReference type="AlphaFoldDB" id="A0A518AK57"/>
<reference evidence="1 2" key="1">
    <citation type="submission" date="2019-02" db="EMBL/GenBank/DDBJ databases">
        <title>Deep-cultivation of Planctomycetes and their phenomic and genomic characterization uncovers novel biology.</title>
        <authorList>
            <person name="Wiegand S."/>
            <person name="Jogler M."/>
            <person name="Boedeker C."/>
            <person name="Pinto D."/>
            <person name="Vollmers J."/>
            <person name="Rivas-Marin E."/>
            <person name="Kohn T."/>
            <person name="Peeters S.H."/>
            <person name="Heuer A."/>
            <person name="Rast P."/>
            <person name="Oberbeckmann S."/>
            <person name="Bunk B."/>
            <person name="Jeske O."/>
            <person name="Meyerdierks A."/>
            <person name="Storesund J.E."/>
            <person name="Kallscheuer N."/>
            <person name="Luecker S."/>
            <person name="Lage O.M."/>
            <person name="Pohl T."/>
            <person name="Merkel B.J."/>
            <person name="Hornburger P."/>
            <person name="Mueller R.-W."/>
            <person name="Bruemmer F."/>
            <person name="Labrenz M."/>
            <person name="Spormann A.M."/>
            <person name="Op den Camp H."/>
            <person name="Overmann J."/>
            <person name="Amann R."/>
            <person name="Jetten M.S.M."/>
            <person name="Mascher T."/>
            <person name="Medema M.H."/>
            <person name="Devos D.P."/>
            <person name="Kaster A.-K."/>
            <person name="Ovreas L."/>
            <person name="Rohde M."/>
            <person name="Galperin M.Y."/>
            <person name="Jogler C."/>
        </authorList>
    </citation>
    <scope>NUCLEOTIDE SEQUENCE [LARGE SCALE GENOMIC DNA]</scope>
    <source>
        <strain evidence="1 2">Pan181</strain>
    </source>
</reference>
<organism evidence="1 2">
    <name type="scientific">Aeoliella mucimassa</name>
    <dbReference type="NCBI Taxonomy" id="2527972"/>
    <lineage>
        <taxon>Bacteria</taxon>
        <taxon>Pseudomonadati</taxon>
        <taxon>Planctomycetota</taxon>
        <taxon>Planctomycetia</taxon>
        <taxon>Pirellulales</taxon>
        <taxon>Lacipirellulaceae</taxon>
        <taxon>Aeoliella</taxon>
    </lineage>
</organism>
<dbReference type="EMBL" id="CP036278">
    <property type="protein sequence ID" value="QDU55103.1"/>
    <property type="molecule type" value="Genomic_DNA"/>
</dbReference>
<sequence length="364" mass="42827">MPKQLNERVDFSGVRYANCWEDADILCTALNPRPGARMLSIASAGDNALALLAEGAEVVAADLSSAQLACVELRRAAFRELDYEPLLRFLGIHDDDSRLATFDRLKPQLPTEVQAYWQAHPEWIERGISHVGKFERYFHLFRERVLPWVHSRRRVEALVEEKDASGRRTFYDRQWNTWRWRWMFRVFFSRTVMGRLGRDPEFFRYVEGSVADRILARAEYALTELTTHDNPYLDYILFGNYRTALPRYLRRENFDKVREGLDRLMLVDGTIQQAAEQHGDAGFDGFNLSDIFEYLDDQLCEQIFSLLRDKCRPHGRMAYWNMLAPRTRPESLADRWEPRNELASELFARDRAFFYSRFVVEEAI</sequence>
<dbReference type="InterPro" id="IPR029063">
    <property type="entry name" value="SAM-dependent_MTases_sf"/>
</dbReference>
<dbReference type="InterPro" id="IPR021829">
    <property type="entry name" value="DUF3419"/>
</dbReference>
<dbReference type="PANTHER" id="PTHR47473">
    <property type="entry name" value="BTA1P"/>
    <property type="match status" value="1"/>
</dbReference>
<keyword evidence="2" id="KW-1185">Reference proteome</keyword>
<dbReference type="PANTHER" id="PTHR47473:SF1">
    <property type="entry name" value="METHYLTRANSFERASE DOMAIN-CONTAINING PROTEIN"/>
    <property type="match status" value="1"/>
</dbReference>
<dbReference type="Proteomes" id="UP000315750">
    <property type="component" value="Chromosome"/>
</dbReference>
<dbReference type="RefSeq" id="WP_145246002.1">
    <property type="nucleotide sequence ID" value="NZ_CP036278.1"/>
</dbReference>